<organism evidence="2 3">
    <name type="scientific">Oceanobacillus jeddahense</name>
    <dbReference type="NCBI Taxonomy" id="1462527"/>
    <lineage>
        <taxon>Bacteria</taxon>
        <taxon>Bacillati</taxon>
        <taxon>Bacillota</taxon>
        <taxon>Bacilli</taxon>
        <taxon>Bacillales</taxon>
        <taxon>Bacillaceae</taxon>
        <taxon>Oceanobacillus</taxon>
    </lineage>
</organism>
<feature type="domain" description="Thioredoxin" evidence="1">
    <location>
        <begin position="27"/>
        <end position="103"/>
    </location>
</feature>
<gene>
    <name evidence="2" type="ORF">NP439_07010</name>
</gene>
<dbReference type="InterPro" id="IPR013766">
    <property type="entry name" value="Thioredoxin_domain"/>
</dbReference>
<dbReference type="RefSeq" id="WP_040984143.1">
    <property type="nucleotide sequence ID" value="NZ_CABKTI010000006.1"/>
</dbReference>
<dbReference type="CDD" id="cd02947">
    <property type="entry name" value="TRX_family"/>
    <property type="match status" value="1"/>
</dbReference>
<evidence type="ECO:0000259" key="1">
    <source>
        <dbReference type="Pfam" id="PF00085"/>
    </source>
</evidence>
<evidence type="ECO:0000313" key="3">
    <source>
        <dbReference type="Proteomes" id="UP001059773"/>
    </source>
</evidence>
<dbReference type="Gene3D" id="3.40.30.10">
    <property type="entry name" value="Glutaredoxin"/>
    <property type="match status" value="1"/>
</dbReference>
<dbReference type="Proteomes" id="UP001059773">
    <property type="component" value="Chromosome"/>
</dbReference>
<name>A0ABY5JVJ5_9BACI</name>
<reference evidence="2" key="1">
    <citation type="submission" date="2022-07" db="EMBL/GenBank/DDBJ databases">
        <title>FELIX.</title>
        <authorList>
            <person name="Wan K.H."/>
            <person name="Park S."/>
            <person name="Lawrence Q."/>
            <person name="Eichenberger J.P."/>
            <person name="Booth B.W."/>
            <person name="Piaggio A.J."/>
            <person name="Chandler J.C."/>
            <person name="Franklin A.B."/>
            <person name="Celniker S.E."/>
        </authorList>
    </citation>
    <scope>NUCLEOTIDE SEQUENCE</scope>
    <source>
        <strain evidence="2">QA-1986 374</strain>
    </source>
</reference>
<dbReference type="SUPFAM" id="SSF52833">
    <property type="entry name" value="Thioredoxin-like"/>
    <property type="match status" value="1"/>
</dbReference>
<accession>A0ABY5JVJ5</accession>
<evidence type="ECO:0000313" key="2">
    <source>
        <dbReference type="EMBL" id="UUI04397.1"/>
    </source>
</evidence>
<proteinExistence type="predicted"/>
<dbReference type="InterPro" id="IPR036249">
    <property type="entry name" value="Thioredoxin-like_sf"/>
</dbReference>
<dbReference type="Pfam" id="PF00085">
    <property type="entry name" value="Thioredoxin"/>
    <property type="match status" value="1"/>
</dbReference>
<protein>
    <submittedName>
        <fullName evidence="2">Thioredoxin family protein</fullName>
    </submittedName>
</protein>
<sequence>MKKVHELTTIKMTEDFLNDHALSFLFVSRPDCSVCHALLPKLRELLDNYPLIHLGHIDAANVEEVAEKFSVFTVPIMLLIIEGKEYIRADRFVRLEQLEDKLDQIYELYTQ</sequence>
<keyword evidence="3" id="KW-1185">Reference proteome</keyword>
<dbReference type="EMBL" id="CP101914">
    <property type="protein sequence ID" value="UUI04397.1"/>
    <property type="molecule type" value="Genomic_DNA"/>
</dbReference>